<dbReference type="PANTHER" id="PTHR21505:SF12">
    <property type="entry name" value="MADF DOMAIN-CONTAINING PROTEIN-RELATED"/>
    <property type="match status" value="1"/>
</dbReference>
<dbReference type="AlphaFoldDB" id="A0A9N9MGJ4"/>
<dbReference type="Proteomes" id="UP001152799">
    <property type="component" value="Chromosome 2"/>
</dbReference>
<dbReference type="InterPro" id="IPR006578">
    <property type="entry name" value="MADF-dom"/>
</dbReference>
<feature type="domain" description="MADF" evidence="1">
    <location>
        <begin position="13"/>
        <end position="105"/>
    </location>
</feature>
<sequence length="132" mass="15776">MEKRVWNREEATMLIENFELYPELWEVHCKDFKNRVMKQAALEKLTGLFETSENKIQRKLHNLRTQMNQEWRKIQKRKSGKGTNETYKSTWEFFDSLKFIITANAQSSTQDNLISSDFEQLHSLECVNILLT</sequence>
<dbReference type="PROSITE" id="PS51029">
    <property type="entry name" value="MADF"/>
    <property type="match status" value="1"/>
</dbReference>
<reference evidence="2" key="1">
    <citation type="submission" date="2022-01" db="EMBL/GenBank/DDBJ databases">
        <authorList>
            <person name="King R."/>
        </authorList>
    </citation>
    <scope>NUCLEOTIDE SEQUENCE</scope>
</reference>
<dbReference type="OrthoDB" id="8881252at2759"/>
<dbReference type="Pfam" id="PF10545">
    <property type="entry name" value="MADF_DNA_bdg"/>
    <property type="match status" value="1"/>
</dbReference>
<proteinExistence type="predicted"/>
<protein>
    <recommendedName>
        <fullName evidence="1">MADF domain-containing protein</fullName>
    </recommendedName>
</protein>
<evidence type="ECO:0000313" key="2">
    <source>
        <dbReference type="EMBL" id="CAG9764370.1"/>
    </source>
</evidence>
<organism evidence="2 3">
    <name type="scientific">Ceutorhynchus assimilis</name>
    <name type="common">cabbage seed weevil</name>
    <dbReference type="NCBI Taxonomy" id="467358"/>
    <lineage>
        <taxon>Eukaryota</taxon>
        <taxon>Metazoa</taxon>
        <taxon>Ecdysozoa</taxon>
        <taxon>Arthropoda</taxon>
        <taxon>Hexapoda</taxon>
        <taxon>Insecta</taxon>
        <taxon>Pterygota</taxon>
        <taxon>Neoptera</taxon>
        <taxon>Endopterygota</taxon>
        <taxon>Coleoptera</taxon>
        <taxon>Polyphaga</taxon>
        <taxon>Cucujiformia</taxon>
        <taxon>Curculionidae</taxon>
        <taxon>Ceutorhynchinae</taxon>
        <taxon>Ceutorhynchus</taxon>
    </lineage>
</organism>
<evidence type="ECO:0000259" key="1">
    <source>
        <dbReference type="PROSITE" id="PS51029"/>
    </source>
</evidence>
<dbReference type="PANTHER" id="PTHR21505">
    <property type="entry name" value="MADF DOMAIN-CONTAINING PROTEIN-RELATED"/>
    <property type="match status" value="1"/>
</dbReference>
<evidence type="ECO:0000313" key="3">
    <source>
        <dbReference type="Proteomes" id="UP001152799"/>
    </source>
</evidence>
<dbReference type="SMART" id="SM00595">
    <property type="entry name" value="MADF"/>
    <property type="match status" value="1"/>
</dbReference>
<name>A0A9N9MGJ4_9CUCU</name>
<gene>
    <name evidence="2" type="ORF">CEUTPL_LOCUS5010</name>
</gene>
<dbReference type="EMBL" id="OU892278">
    <property type="protein sequence ID" value="CAG9764370.1"/>
    <property type="molecule type" value="Genomic_DNA"/>
</dbReference>
<keyword evidence="3" id="KW-1185">Reference proteome</keyword>
<accession>A0A9N9MGJ4</accession>